<evidence type="ECO:0000256" key="2">
    <source>
        <dbReference type="ARBA" id="ARBA00023002"/>
    </source>
</evidence>
<dbReference type="Proteomes" id="UP000887574">
    <property type="component" value="Unplaced"/>
</dbReference>
<organism evidence="13 14">
    <name type="scientific">Ditylenchus dipsaci</name>
    <dbReference type="NCBI Taxonomy" id="166011"/>
    <lineage>
        <taxon>Eukaryota</taxon>
        <taxon>Metazoa</taxon>
        <taxon>Ecdysozoa</taxon>
        <taxon>Nematoda</taxon>
        <taxon>Chromadorea</taxon>
        <taxon>Rhabditida</taxon>
        <taxon>Tylenchina</taxon>
        <taxon>Tylenchomorpha</taxon>
        <taxon>Sphaerularioidea</taxon>
        <taxon>Anguinidae</taxon>
        <taxon>Anguininae</taxon>
        <taxon>Ditylenchus</taxon>
    </lineage>
</organism>
<evidence type="ECO:0000256" key="6">
    <source>
        <dbReference type="ARBA" id="ARBA00042926"/>
    </source>
</evidence>
<evidence type="ECO:0000256" key="8">
    <source>
        <dbReference type="ARBA" id="ARBA00043025"/>
    </source>
</evidence>
<evidence type="ECO:0000313" key="13">
    <source>
        <dbReference type="Proteomes" id="UP000887574"/>
    </source>
</evidence>
<dbReference type="AlphaFoldDB" id="A0A915DD04"/>
<proteinExistence type="inferred from homology"/>
<dbReference type="GO" id="GO:0000166">
    <property type="term" value="F:nucleotide binding"/>
    <property type="evidence" value="ECO:0007669"/>
    <property type="project" value="InterPro"/>
</dbReference>
<dbReference type="PANTHER" id="PTHR22604">
    <property type="entry name" value="OXIDOREDUCTASES"/>
    <property type="match status" value="1"/>
</dbReference>
<evidence type="ECO:0000256" key="10">
    <source>
        <dbReference type="ARBA" id="ARBA00049233"/>
    </source>
</evidence>
<name>A0A915DD04_9BILA</name>
<dbReference type="EC" id="1.1.1.179" evidence="4"/>
<dbReference type="Gene3D" id="3.40.50.720">
    <property type="entry name" value="NAD(P)-binding Rossmann-like Domain"/>
    <property type="match status" value="1"/>
</dbReference>
<dbReference type="SUPFAM" id="SSF51735">
    <property type="entry name" value="NAD(P)-binding Rossmann-fold domains"/>
    <property type="match status" value="1"/>
</dbReference>
<dbReference type="Gene3D" id="3.30.360.10">
    <property type="entry name" value="Dihydrodipicolinate Reductase, domain 2"/>
    <property type="match status" value="1"/>
</dbReference>
<dbReference type="EC" id="1.3.1.20" evidence="3"/>
<evidence type="ECO:0000313" key="14">
    <source>
        <dbReference type="WBParaSite" id="jg18332"/>
    </source>
</evidence>
<evidence type="ECO:0000256" key="3">
    <source>
        <dbReference type="ARBA" id="ARBA00038853"/>
    </source>
</evidence>
<dbReference type="InterPro" id="IPR000683">
    <property type="entry name" value="Gfo/Idh/MocA-like_OxRdtase_N"/>
</dbReference>
<accession>A0A915DD04</accession>
<sequence length="318" mass="35596">MRMCAKPNKVVAVATANDLKKAQEFAKETKLEDAKTYGSYEELLTDSDAHCEWVCNAAKHNKHILCEKPLAGTAEEVKRMMEVQKSTGVLIMEAFWTRFFPAYKVLRDVLKSKEFGEVKAVTASYGTCTLPDNRTETQIDECPLNDIGSYLIQFALMCANDQPPTKLHIEGAKNKEGVDTSGNITLEFENGRVKAYLVYTIEANTANNACVAFEKGLCEFPEFFNAPTRILKTQGKAKPGHSSSEVFEFPFEEDLEKYNFTSSSGLRYEADHCYDLLQQGSRQSDIMSLETSLRVVEVVAELRQQMGVKLSTDAEVKS</sequence>
<comment type="catalytic activity">
    <reaction evidence="10">
        <text>D-xylose + NADP(+) = D-xylono-1,5-lactone + NADPH + H(+)</text>
        <dbReference type="Rhea" id="RHEA:22000"/>
        <dbReference type="ChEBI" id="CHEBI:15378"/>
        <dbReference type="ChEBI" id="CHEBI:15867"/>
        <dbReference type="ChEBI" id="CHEBI:53455"/>
        <dbReference type="ChEBI" id="CHEBI:57783"/>
        <dbReference type="ChEBI" id="CHEBI:58349"/>
        <dbReference type="EC" id="1.1.1.179"/>
    </reaction>
</comment>
<feature type="domain" description="Gfo/Idh/MocA-like oxidoreductase N-terminal" evidence="11">
    <location>
        <begin position="9"/>
        <end position="94"/>
    </location>
</feature>
<dbReference type="InterPro" id="IPR036291">
    <property type="entry name" value="NAD(P)-bd_dom_sf"/>
</dbReference>
<protein>
    <recommendedName>
        <fullName evidence="5">Trans-1,2-dihydrobenzene-1,2-diol dehydrogenase</fullName>
        <ecNumber evidence="4">1.1.1.179</ecNumber>
        <ecNumber evidence="3">1.3.1.20</ecNumber>
    </recommendedName>
    <alternativeName>
        <fullName evidence="8">D-xylose 1-dehydrogenase</fullName>
    </alternativeName>
    <alternativeName>
        <fullName evidence="7">D-xylose-NADP dehydrogenase</fullName>
    </alternativeName>
    <alternativeName>
        <fullName evidence="6">Dimeric dihydrodiol dehydrogenase</fullName>
    </alternativeName>
</protein>
<evidence type="ECO:0000256" key="5">
    <source>
        <dbReference type="ARBA" id="ARBA00040603"/>
    </source>
</evidence>
<comment type="catalytic activity">
    <reaction evidence="9">
        <text>(1R,2R)-1,2-dihydrobenzene-1,2-diol + NADP(+) = catechol + NADPH + H(+)</text>
        <dbReference type="Rhea" id="RHEA:16729"/>
        <dbReference type="ChEBI" id="CHEBI:10702"/>
        <dbReference type="ChEBI" id="CHEBI:15378"/>
        <dbReference type="ChEBI" id="CHEBI:18135"/>
        <dbReference type="ChEBI" id="CHEBI:57783"/>
        <dbReference type="ChEBI" id="CHEBI:58349"/>
        <dbReference type="EC" id="1.3.1.20"/>
    </reaction>
</comment>
<dbReference type="GO" id="GO:0047115">
    <property type="term" value="F:trans-1,2-dihydrobenzene-1,2-diol dehydrogenase activity"/>
    <property type="evidence" value="ECO:0007669"/>
    <property type="project" value="UniProtKB-EC"/>
</dbReference>
<dbReference type="PANTHER" id="PTHR22604:SF105">
    <property type="entry name" value="TRANS-1,2-DIHYDROBENZENE-1,2-DIOL DEHYDROGENASE"/>
    <property type="match status" value="1"/>
</dbReference>
<evidence type="ECO:0000256" key="9">
    <source>
        <dbReference type="ARBA" id="ARBA00047423"/>
    </source>
</evidence>
<evidence type="ECO:0000256" key="7">
    <source>
        <dbReference type="ARBA" id="ARBA00042988"/>
    </source>
</evidence>
<dbReference type="InterPro" id="IPR050984">
    <property type="entry name" value="Gfo/Idh/MocA_domain"/>
</dbReference>
<evidence type="ECO:0000256" key="1">
    <source>
        <dbReference type="ARBA" id="ARBA00010928"/>
    </source>
</evidence>
<evidence type="ECO:0000259" key="11">
    <source>
        <dbReference type="Pfam" id="PF01408"/>
    </source>
</evidence>
<dbReference type="SUPFAM" id="SSF55347">
    <property type="entry name" value="Glyceraldehyde-3-phosphate dehydrogenase-like, C-terminal domain"/>
    <property type="match status" value="1"/>
</dbReference>
<dbReference type="Pfam" id="PF01408">
    <property type="entry name" value="GFO_IDH_MocA"/>
    <property type="match status" value="1"/>
</dbReference>
<dbReference type="GO" id="GO:0047837">
    <property type="term" value="F:D-xylose 1-dehydrogenase (NADP+) activity"/>
    <property type="evidence" value="ECO:0007669"/>
    <property type="project" value="UniProtKB-EC"/>
</dbReference>
<reference evidence="14" key="1">
    <citation type="submission" date="2022-11" db="UniProtKB">
        <authorList>
            <consortium name="WormBaseParasite"/>
        </authorList>
    </citation>
    <scope>IDENTIFICATION</scope>
</reference>
<keyword evidence="13" id="KW-1185">Reference proteome</keyword>
<evidence type="ECO:0000256" key="4">
    <source>
        <dbReference type="ARBA" id="ARBA00038984"/>
    </source>
</evidence>
<keyword evidence="2" id="KW-0560">Oxidoreductase</keyword>
<feature type="domain" description="GFO/IDH/MocA-like oxidoreductase" evidence="12">
    <location>
        <begin position="104"/>
        <end position="215"/>
    </location>
</feature>
<dbReference type="Pfam" id="PF22725">
    <property type="entry name" value="GFO_IDH_MocA_C3"/>
    <property type="match status" value="1"/>
</dbReference>
<dbReference type="WBParaSite" id="jg18332">
    <property type="protein sequence ID" value="jg18332"/>
    <property type="gene ID" value="jg18332"/>
</dbReference>
<comment type="similarity">
    <text evidence="1">Belongs to the Gfo/Idh/MocA family.</text>
</comment>
<evidence type="ECO:0000259" key="12">
    <source>
        <dbReference type="Pfam" id="PF22725"/>
    </source>
</evidence>
<dbReference type="InterPro" id="IPR055170">
    <property type="entry name" value="GFO_IDH_MocA-like_dom"/>
</dbReference>